<evidence type="ECO:0000256" key="2">
    <source>
        <dbReference type="SAM" id="MobiDB-lite"/>
    </source>
</evidence>
<dbReference type="EMBL" id="JAKELL010000014">
    <property type="protein sequence ID" value="KAH8994526.1"/>
    <property type="molecule type" value="Genomic_DNA"/>
</dbReference>
<keyword evidence="1" id="KW-0479">Metal-binding</keyword>
<dbReference type="Proteomes" id="UP001201163">
    <property type="component" value="Unassembled WGS sequence"/>
</dbReference>
<feature type="region of interest" description="Disordered" evidence="2">
    <location>
        <begin position="182"/>
        <end position="208"/>
    </location>
</feature>
<proteinExistence type="predicted"/>
<comment type="caution">
    <text evidence="4">The sequence shown here is derived from an EMBL/GenBank/DDBJ whole genome shotgun (WGS) entry which is preliminary data.</text>
</comment>
<gene>
    <name evidence="4" type="ORF">EDB92DRAFT_1815046</name>
</gene>
<dbReference type="PROSITE" id="PS50157">
    <property type="entry name" value="ZINC_FINGER_C2H2_2"/>
    <property type="match status" value="1"/>
</dbReference>
<feature type="compositionally biased region" description="Low complexity" evidence="2">
    <location>
        <begin position="651"/>
        <end position="662"/>
    </location>
</feature>
<evidence type="ECO:0000313" key="5">
    <source>
        <dbReference type="Proteomes" id="UP001201163"/>
    </source>
</evidence>
<feature type="compositionally biased region" description="Basic and acidic residues" evidence="2">
    <location>
        <begin position="545"/>
        <end position="554"/>
    </location>
</feature>
<feature type="region of interest" description="Disordered" evidence="2">
    <location>
        <begin position="402"/>
        <end position="422"/>
    </location>
</feature>
<keyword evidence="5" id="KW-1185">Reference proteome</keyword>
<evidence type="ECO:0000259" key="3">
    <source>
        <dbReference type="PROSITE" id="PS50157"/>
    </source>
</evidence>
<dbReference type="AlphaFoldDB" id="A0AAD4LML8"/>
<feature type="compositionally biased region" description="Basic and acidic residues" evidence="2">
    <location>
        <begin position="690"/>
        <end position="711"/>
    </location>
</feature>
<dbReference type="PROSITE" id="PS00028">
    <property type="entry name" value="ZINC_FINGER_C2H2_1"/>
    <property type="match status" value="1"/>
</dbReference>
<feature type="domain" description="C2H2-type" evidence="3">
    <location>
        <begin position="345"/>
        <end position="367"/>
    </location>
</feature>
<protein>
    <recommendedName>
        <fullName evidence="3">C2H2-type domain-containing protein</fullName>
    </recommendedName>
</protein>
<feature type="region of interest" description="Disordered" evidence="2">
    <location>
        <begin position="497"/>
        <end position="779"/>
    </location>
</feature>
<feature type="compositionally biased region" description="Basic residues" evidence="2">
    <location>
        <begin position="198"/>
        <end position="208"/>
    </location>
</feature>
<evidence type="ECO:0000313" key="4">
    <source>
        <dbReference type="EMBL" id="KAH8994526.1"/>
    </source>
</evidence>
<accession>A0AAD4LML8</accession>
<reference evidence="4" key="1">
    <citation type="submission" date="2022-01" db="EMBL/GenBank/DDBJ databases">
        <title>Comparative genomics reveals a dynamic genome evolution in the ectomycorrhizal milk-cap (Lactarius) mushrooms.</title>
        <authorList>
            <consortium name="DOE Joint Genome Institute"/>
            <person name="Lebreton A."/>
            <person name="Tang N."/>
            <person name="Kuo A."/>
            <person name="LaButti K."/>
            <person name="Drula E."/>
            <person name="Barry K."/>
            <person name="Clum A."/>
            <person name="Lipzen A."/>
            <person name="Mousain D."/>
            <person name="Ng V."/>
            <person name="Wang R."/>
            <person name="Wang X."/>
            <person name="Dai Y."/>
            <person name="Henrissat B."/>
            <person name="Grigoriev I.V."/>
            <person name="Guerin-Laguette A."/>
            <person name="Yu F."/>
            <person name="Martin F.M."/>
        </authorList>
    </citation>
    <scope>NUCLEOTIDE SEQUENCE</scope>
    <source>
        <strain evidence="4">QP</strain>
    </source>
</reference>
<feature type="compositionally biased region" description="Basic and acidic residues" evidence="2">
    <location>
        <begin position="632"/>
        <end position="649"/>
    </location>
</feature>
<feature type="compositionally biased region" description="Basic and acidic residues" evidence="2">
    <location>
        <begin position="591"/>
        <end position="604"/>
    </location>
</feature>
<dbReference type="GO" id="GO:0008270">
    <property type="term" value="F:zinc ion binding"/>
    <property type="evidence" value="ECO:0007669"/>
    <property type="project" value="UniProtKB-KW"/>
</dbReference>
<evidence type="ECO:0000256" key="1">
    <source>
        <dbReference type="PROSITE-ProRule" id="PRU00042"/>
    </source>
</evidence>
<dbReference type="InterPro" id="IPR013087">
    <property type="entry name" value="Znf_C2H2_type"/>
</dbReference>
<sequence>MLSAFPDVTATGQSAEFPTHNERASLNFLTGKYHWVNPPSPANSLSSRTASPTSVSCPTISSLETRRSASLDPEQLQTPIFAFSDLASDPAILTTHSKSSAGPLNQRSPYVRANAVDISSSQQPTIPLVDENELDDLRWSTGVPRHMMDVFRANPFTAMDLVTSIAADSIQCTKGGFLRAAPTTKRKLSKSPGEAAQPRRKGRTKRARVHSLPVIPFPATGPEEMYAYEFRVDVDPPYCNMESSCVENNWRSNRPSLSRPYGNEHLLTARSGVAYRSEDPSPPHARMSPWFGPVSNSSAPTSHVDNDESWTRFEECVCSSLPSAVPTQVTMEDIQTHTSPPKLLYACPLCPRDFRLPNGLALHLKWHDRVSGSTRNLAMWQAQPRNRTVKVTRAELGQPEGRHLSNIQSPFQGDGLQGPSSVPAETEQYMNLLSFEDQPQECALFHDVLQLNDHASPPLETDTYLAPLDGLVYDEIGVVEGFSLRIPTYQETMTTTLPSSIHNHHESPSTPGLEIPGAFPREHTSTTRQRTLSGHASDRISLPSTEKEGTHPGEHCGGVGSLPGTISETSVAKLPDERASEGKAVPAPPSRSKELAIDTDHGDEAVVPTSSSVAKVPDERASEGRAASEPASRPKELVVDTGDDVREDVVAPATAPASYAAPGVTEQDSPVRRPDPQGPSAVGEQVPAERGAETEGTADSKFKEELRKEGKSSGAIDEGTRQPPLSRAAAVEDPAPPKGGEEDPNKAAVVQQQQQQLETAGGPATRKGRSSSDSDAGNQAKATIMNRVKGEMKVLLGKASKNRDKVEEGERLKHGAHDGHCGGACLLWTLFKFVFESRGWRNGTSASWSKSIYVDDSRFPFLSIPLDDVQRLSIRPFKWLRYVLYSICGARGNLYARLGDPPVDYDSTELADHLIYFYEPSGKVSYCITFRGLSKTDHPFMAAPMIRSIDAIENGVLLVVDLHRKLGRGDVAFLKTPNYGLDPTDIPRVESSDRQGPVPADHFTLHRLKLPPGYDQTTAAILESTGKLRPDIAFTLGLNVDALFRSTDLLPAAIILDYVYGIAAYEQWNSKRDDKAVHGVIGNYRNEHYVDNPATSPSPPTDNYEDEVHDPTNVAGNLVDCHDPDHAPTTSSRYTSTRTGDEMAKAMDDLNAVLMLVRGITPEEAAKRRERRMEEDLKAQEASRSKVMEWMRTTAVGSS</sequence>
<keyword evidence="1" id="KW-0863">Zinc-finger</keyword>
<name>A0AAD4LML8_9AGAM</name>
<keyword evidence="1" id="KW-0862">Zinc</keyword>
<organism evidence="4 5">
    <name type="scientific">Lactarius akahatsu</name>
    <dbReference type="NCBI Taxonomy" id="416441"/>
    <lineage>
        <taxon>Eukaryota</taxon>
        <taxon>Fungi</taxon>
        <taxon>Dikarya</taxon>
        <taxon>Basidiomycota</taxon>
        <taxon>Agaricomycotina</taxon>
        <taxon>Agaricomycetes</taxon>
        <taxon>Russulales</taxon>
        <taxon>Russulaceae</taxon>
        <taxon>Lactarius</taxon>
    </lineage>
</organism>